<dbReference type="SUPFAM" id="SSF55315">
    <property type="entry name" value="L30e-like"/>
    <property type="match status" value="1"/>
</dbReference>
<protein>
    <recommendedName>
        <fullName evidence="4">eRF1 domain-containing protein</fullName>
    </recommendedName>
</protein>
<dbReference type="InterPro" id="IPR029064">
    <property type="entry name" value="Ribosomal_eL30-like_sf"/>
</dbReference>
<gene>
    <name evidence="2" type="ORF">DDT42_00579</name>
</gene>
<proteinExistence type="predicted"/>
<dbReference type="Proteomes" id="UP000811545">
    <property type="component" value="Unassembled WGS sequence"/>
</dbReference>
<dbReference type="Pfam" id="PF18846">
    <property type="entry name" value="baeRF_family5"/>
    <property type="match status" value="1"/>
</dbReference>
<dbReference type="EMBL" id="QLTW01000019">
    <property type="protein sequence ID" value="MBT9144731.1"/>
    <property type="molecule type" value="Genomic_DNA"/>
</dbReference>
<feature type="region of interest" description="Disordered" evidence="1">
    <location>
        <begin position="160"/>
        <end position="182"/>
    </location>
</feature>
<evidence type="ECO:0000313" key="3">
    <source>
        <dbReference type="Proteomes" id="UP000811545"/>
    </source>
</evidence>
<name>A0A9E2F481_PSYF1</name>
<dbReference type="InterPro" id="IPR040983">
    <property type="entry name" value="Bact_RF_family5"/>
</dbReference>
<evidence type="ECO:0000313" key="2">
    <source>
        <dbReference type="EMBL" id="MBT9144731.1"/>
    </source>
</evidence>
<comment type="caution">
    <text evidence="2">The sequence shown here is derived from an EMBL/GenBank/DDBJ whole genome shotgun (WGS) entry which is preliminary data.</text>
</comment>
<sequence length="387" mass="43996">MIETIKIEELLKSNYDDVLSIYLNIDPSSSDGGRAPSLIWLKTAFKDLNEKIEPSKKDYLEAIEDEAKSLIEGTLFKNKSIILFMNKEIKELLPSQVAVENEISFGKPNLGQFIWIIEEYRPFGVLLVDSSKVEIYKVYLNKIEKIKSFNLDLDTSDWRKQRLMPPSSPREGPTRGSVGGGDRVEAYEDRIEANQLRFMKNTISYFNSIVKEHSIREFVLSGSEDIYEKYFKLLSKEQMSMIVGNTPIPIDTNPRNIMVQSLSVFWNYERAREKTLVENLLERASAGILACVGIDSTLKSIQAGRVDKVVISRAYNQTIRKCFKCNHHEMITEKPCSNCNSPDFIEGSSKSFLPPLIISFGAKMEVVGDDASKKLMAYGGVGAFWRY</sequence>
<dbReference type="InterPro" id="IPR042226">
    <property type="entry name" value="eFR1_2_sf"/>
</dbReference>
<accession>A0A9E2F481</accession>
<dbReference type="Gene3D" id="3.30.420.60">
    <property type="entry name" value="eRF1 domain 2"/>
    <property type="match status" value="1"/>
</dbReference>
<dbReference type="AlphaFoldDB" id="A0A9E2F481"/>
<evidence type="ECO:0008006" key="4">
    <source>
        <dbReference type="Google" id="ProtNLM"/>
    </source>
</evidence>
<evidence type="ECO:0000256" key="1">
    <source>
        <dbReference type="SAM" id="MobiDB-lite"/>
    </source>
</evidence>
<dbReference type="Gene3D" id="3.30.1330.30">
    <property type="match status" value="1"/>
</dbReference>
<reference evidence="2 3" key="1">
    <citation type="journal article" date="2021" name="bioRxiv">
        <title>Unique metabolic strategies in Hadean analogues reveal hints for primordial physiology.</title>
        <authorList>
            <person name="Nobu M.K."/>
            <person name="Nakai R."/>
            <person name="Tamazawa S."/>
            <person name="Mori H."/>
            <person name="Toyoda A."/>
            <person name="Ijiri A."/>
            <person name="Suzuki S."/>
            <person name="Kurokawa K."/>
            <person name="Kamagata Y."/>
            <person name="Tamaki H."/>
        </authorList>
    </citation>
    <scope>NUCLEOTIDE SEQUENCE [LARGE SCALE GENOMIC DNA]</scope>
    <source>
        <strain evidence="2">BS525</strain>
    </source>
</reference>
<organism evidence="2 3">
    <name type="scientific">Psychracetigena formicireducens</name>
    <dbReference type="NCBI Taxonomy" id="2986056"/>
    <lineage>
        <taxon>Bacteria</taxon>
        <taxon>Bacillati</taxon>
        <taxon>Candidatus Lithacetigenota</taxon>
        <taxon>Candidatus Psychracetigena</taxon>
    </lineage>
</organism>